<dbReference type="GO" id="GO:0016874">
    <property type="term" value="F:ligase activity"/>
    <property type="evidence" value="ECO:0007669"/>
    <property type="project" value="UniProtKB-KW"/>
</dbReference>
<dbReference type="PANTHER" id="PTHR35561">
    <property type="entry name" value="RNA 2',3'-CYCLIC PHOSPHODIESTERASE"/>
    <property type="match status" value="1"/>
</dbReference>
<reference evidence="4 5" key="1">
    <citation type="journal article" date="2018" name="Syst. Appl. Microbiol.">
        <title>A new symbiotic nanoarchaeote (Candidatus Nanoclepta minutus) and its host (Zestosphaera tikiterensis gen. nov., sp. nov.) from a New Zealand hot spring.</title>
        <authorList>
            <person name="St John E."/>
            <person name="Liu Y."/>
            <person name="Podar M."/>
            <person name="Stott M.B."/>
            <person name="Meneghin J."/>
            <person name="Chen Z."/>
            <person name="Lagutin K."/>
            <person name="Mitchell K."/>
            <person name="Reysenbach A.L."/>
        </authorList>
    </citation>
    <scope>NUCLEOTIDE SEQUENCE [LARGE SCALE GENOMIC DNA]</scope>
    <source>
        <strain evidence="4">NZ3</strain>
    </source>
</reference>
<organism evidence="4 5">
    <name type="scientific">Candidatus Nanoclepta minutus</name>
    <dbReference type="NCBI Taxonomy" id="1940235"/>
    <lineage>
        <taxon>Archaea</taxon>
        <taxon>Nanobdellota</taxon>
        <taxon>Candidatus Nanoclepta</taxon>
    </lineage>
</organism>
<dbReference type="AlphaFoldDB" id="A0A397WNR3"/>
<comment type="function">
    <text evidence="2">Hydrolyzes RNA 2',3'-cyclic phosphodiester to an RNA 2'-phosphomonoester.</text>
</comment>
<gene>
    <name evidence="4" type="ORF">BXU00_02780</name>
</gene>
<feature type="active site" description="Proton acceptor" evidence="2">
    <location>
        <position position="118"/>
    </location>
</feature>
<dbReference type="SUPFAM" id="SSF55144">
    <property type="entry name" value="LigT-like"/>
    <property type="match status" value="1"/>
</dbReference>
<dbReference type="InterPro" id="IPR004175">
    <property type="entry name" value="RNA_CPDase"/>
</dbReference>
<dbReference type="EC" id="3.1.4.58" evidence="2"/>
<evidence type="ECO:0000313" key="5">
    <source>
        <dbReference type="Proteomes" id="UP000266622"/>
    </source>
</evidence>
<evidence type="ECO:0000256" key="1">
    <source>
        <dbReference type="ARBA" id="ARBA00022801"/>
    </source>
</evidence>
<dbReference type="InterPro" id="IPR009097">
    <property type="entry name" value="Cyclic_Pdiesterase"/>
</dbReference>
<dbReference type="Proteomes" id="UP000266622">
    <property type="component" value="Unassembled WGS sequence"/>
</dbReference>
<dbReference type="Pfam" id="PF02834">
    <property type="entry name" value="LigT_PEase"/>
    <property type="match status" value="2"/>
</dbReference>
<dbReference type="Gene3D" id="3.90.1140.10">
    <property type="entry name" value="Cyclic phosphodiesterase"/>
    <property type="match status" value="1"/>
</dbReference>
<comment type="caution">
    <text evidence="4">The sequence shown here is derived from an EMBL/GenBank/DDBJ whole genome shotgun (WGS) entry which is preliminary data.</text>
</comment>
<accession>A0A397WNR3</accession>
<dbReference type="PANTHER" id="PTHR35561:SF1">
    <property type="entry name" value="RNA 2',3'-CYCLIC PHOSPHODIESTERASE"/>
    <property type="match status" value="1"/>
</dbReference>
<dbReference type="EMBL" id="MWMI01000004">
    <property type="protein sequence ID" value="RIB35227.1"/>
    <property type="molecule type" value="Genomic_DNA"/>
</dbReference>
<dbReference type="GO" id="GO:0004113">
    <property type="term" value="F:2',3'-cyclic-nucleotide 3'-phosphodiesterase activity"/>
    <property type="evidence" value="ECO:0007669"/>
    <property type="project" value="InterPro"/>
</dbReference>
<evidence type="ECO:0000313" key="4">
    <source>
        <dbReference type="EMBL" id="RIB35227.1"/>
    </source>
</evidence>
<dbReference type="HAMAP" id="MF_01940">
    <property type="entry name" value="RNA_CPDase"/>
    <property type="match status" value="1"/>
</dbReference>
<name>A0A397WNR3_9ARCH</name>
<sequence>MRVFIAIDIPEELKDNIYNEIKKIRGVKGKFVEKENLHITLKFLGELQPNIVEKIKNDLEIIKFQKFKIEIYGLGNFNNRVLWFGIKRGAERIIELKNQIDDILRKYNLPPDRDFHPHITILRIKEILSRQDYQNTLEKLRNVEVGRFIAEGFSLKQSILRREGPLYLNIKEYKFI</sequence>
<keyword evidence="4" id="KW-0436">Ligase</keyword>
<protein>
    <recommendedName>
        <fullName evidence="2">RNA 2',3'-cyclic phosphodiesterase</fullName>
        <shortName evidence="2">RNA 2',3'-CPDase</shortName>
        <ecNumber evidence="2">3.1.4.58</ecNumber>
    </recommendedName>
</protein>
<evidence type="ECO:0000259" key="3">
    <source>
        <dbReference type="Pfam" id="PF02834"/>
    </source>
</evidence>
<keyword evidence="1 2" id="KW-0378">Hydrolase</keyword>
<feature type="short sequence motif" description="HXTX 2" evidence="2">
    <location>
        <begin position="118"/>
        <end position="121"/>
    </location>
</feature>
<feature type="domain" description="Phosphoesterase HXTX" evidence="3">
    <location>
        <begin position="7"/>
        <end position="83"/>
    </location>
</feature>
<dbReference type="InterPro" id="IPR014051">
    <property type="entry name" value="Phosphoesterase_HXTX"/>
</dbReference>
<dbReference type="NCBIfam" id="TIGR02258">
    <property type="entry name" value="2_5_ligase"/>
    <property type="match status" value="1"/>
</dbReference>
<feature type="domain" description="Phosphoesterase HXTX" evidence="3">
    <location>
        <begin position="89"/>
        <end position="167"/>
    </location>
</feature>
<comment type="catalytic activity">
    <reaction evidence="2">
        <text>a 3'-end 2',3'-cyclophospho-ribonucleotide-RNA + H2O = a 3'-end 2'-phospho-ribonucleotide-RNA + H(+)</text>
        <dbReference type="Rhea" id="RHEA:11828"/>
        <dbReference type="Rhea" id="RHEA-COMP:10464"/>
        <dbReference type="Rhea" id="RHEA-COMP:17353"/>
        <dbReference type="ChEBI" id="CHEBI:15377"/>
        <dbReference type="ChEBI" id="CHEBI:15378"/>
        <dbReference type="ChEBI" id="CHEBI:83064"/>
        <dbReference type="ChEBI" id="CHEBI:173113"/>
        <dbReference type="EC" id="3.1.4.58"/>
    </reaction>
</comment>
<feature type="short sequence motif" description="HXTX 1" evidence="2">
    <location>
        <begin position="38"/>
        <end position="41"/>
    </location>
</feature>
<dbReference type="GO" id="GO:0008664">
    <property type="term" value="F:RNA 2',3'-cyclic 3'-phosphodiesterase activity"/>
    <property type="evidence" value="ECO:0007669"/>
    <property type="project" value="UniProtKB-EC"/>
</dbReference>
<evidence type="ECO:0000256" key="2">
    <source>
        <dbReference type="HAMAP-Rule" id="MF_01940"/>
    </source>
</evidence>
<proteinExistence type="inferred from homology"/>
<comment type="similarity">
    <text evidence="2">Belongs to the 2H phosphoesterase superfamily. ThpR family.</text>
</comment>
<feature type="active site" description="Proton donor" evidence="2">
    <location>
        <position position="38"/>
    </location>
</feature>